<evidence type="ECO:0000256" key="1">
    <source>
        <dbReference type="ARBA" id="ARBA00004370"/>
    </source>
</evidence>
<dbReference type="Gene3D" id="1.20.1110.10">
    <property type="entry name" value="Calcium-transporting ATPase, transmembrane domain"/>
    <property type="match status" value="1"/>
</dbReference>
<dbReference type="PROSITE" id="PS00154">
    <property type="entry name" value="ATPASE_E1_E2"/>
    <property type="match status" value="1"/>
</dbReference>
<evidence type="ECO:0000256" key="4">
    <source>
        <dbReference type="ARBA" id="ARBA00023136"/>
    </source>
</evidence>
<evidence type="ECO:0000313" key="6">
    <source>
        <dbReference type="Proteomes" id="UP000631114"/>
    </source>
</evidence>
<protein>
    <submittedName>
        <fullName evidence="5">Uncharacterized protein</fullName>
    </submittedName>
</protein>
<evidence type="ECO:0000256" key="3">
    <source>
        <dbReference type="ARBA" id="ARBA00022989"/>
    </source>
</evidence>
<dbReference type="Proteomes" id="UP000631114">
    <property type="component" value="Unassembled WGS sequence"/>
</dbReference>
<reference evidence="5 6" key="1">
    <citation type="submission" date="2020-10" db="EMBL/GenBank/DDBJ databases">
        <title>The Coptis chinensis genome and diversification of protoberbering-type alkaloids.</title>
        <authorList>
            <person name="Wang B."/>
            <person name="Shu S."/>
            <person name="Song C."/>
            <person name="Liu Y."/>
        </authorList>
    </citation>
    <scope>NUCLEOTIDE SEQUENCE [LARGE SCALE GENOMIC DNA]</scope>
    <source>
        <strain evidence="5">HL-2020</strain>
        <tissue evidence="5">Leaf</tissue>
    </source>
</reference>
<dbReference type="InterPro" id="IPR018303">
    <property type="entry name" value="ATPase_P-typ_P_site"/>
</dbReference>
<dbReference type="PANTHER" id="PTHR42861">
    <property type="entry name" value="CALCIUM-TRANSPORTING ATPASE"/>
    <property type="match status" value="1"/>
</dbReference>
<gene>
    <name evidence="5" type="ORF">IFM89_026200</name>
</gene>
<dbReference type="GO" id="GO:0016020">
    <property type="term" value="C:membrane"/>
    <property type="evidence" value="ECO:0007669"/>
    <property type="project" value="UniProtKB-SubCell"/>
</dbReference>
<evidence type="ECO:0000313" key="5">
    <source>
        <dbReference type="EMBL" id="KAF9615743.1"/>
    </source>
</evidence>
<proteinExistence type="predicted"/>
<comment type="caution">
    <text evidence="5">The sequence shown here is derived from an EMBL/GenBank/DDBJ whole genome shotgun (WGS) entry which is preliminary data.</text>
</comment>
<keyword evidence="2" id="KW-0812">Transmembrane</keyword>
<dbReference type="AlphaFoldDB" id="A0A835M135"/>
<name>A0A835M135_9MAGN</name>
<dbReference type="InterPro" id="IPR023214">
    <property type="entry name" value="HAD_sf"/>
</dbReference>
<keyword evidence="4" id="KW-0472">Membrane</keyword>
<keyword evidence="3" id="KW-1133">Transmembrane helix</keyword>
<comment type="subcellular location">
    <subcellularLocation>
        <location evidence="1">Membrane</location>
    </subcellularLocation>
</comment>
<accession>A0A835M135</accession>
<dbReference type="Gene3D" id="3.40.50.1000">
    <property type="entry name" value="HAD superfamily/HAD-like"/>
    <property type="match status" value="1"/>
</dbReference>
<evidence type="ECO:0000256" key="2">
    <source>
        <dbReference type="ARBA" id="ARBA00022692"/>
    </source>
</evidence>
<organism evidence="5 6">
    <name type="scientific">Coptis chinensis</name>
    <dbReference type="NCBI Taxonomy" id="261450"/>
    <lineage>
        <taxon>Eukaryota</taxon>
        <taxon>Viridiplantae</taxon>
        <taxon>Streptophyta</taxon>
        <taxon>Embryophyta</taxon>
        <taxon>Tracheophyta</taxon>
        <taxon>Spermatophyta</taxon>
        <taxon>Magnoliopsida</taxon>
        <taxon>Ranunculales</taxon>
        <taxon>Ranunculaceae</taxon>
        <taxon>Coptidoideae</taxon>
        <taxon>Coptis</taxon>
    </lineage>
</organism>
<dbReference type="OrthoDB" id="1931203at2759"/>
<sequence>MIAIEEMVGMDVLCGDKTGTLTTEQALGERNLIEESKFLKLLGFMWNPFSWVMEANAIMAIALANGGVLRDGKWNEEDAAVLVPGDVIKIKTWRHSTSRCCSSPRGRHC</sequence>
<keyword evidence="6" id="KW-1185">Reference proteome</keyword>
<dbReference type="EMBL" id="JADFTS010000003">
    <property type="protein sequence ID" value="KAF9615743.1"/>
    <property type="molecule type" value="Genomic_DNA"/>
</dbReference>